<dbReference type="Gene3D" id="1.10.630.10">
    <property type="entry name" value="Cytochrome P450"/>
    <property type="match status" value="1"/>
</dbReference>
<comment type="similarity">
    <text evidence="1">Belongs to the protein kinase superfamily. ADCK protein kinase family.</text>
</comment>
<evidence type="ECO:0000256" key="1">
    <source>
        <dbReference type="ARBA" id="ARBA00009670"/>
    </source>
</evidence>
<dbReference type="InterPro" id="IPR017972">
    <property type="entry name" value="Cyt_P450_CS"/>
</dbReference>
<feature type="domain" description="ABC1 atypical kinase-like" evidence="2">
    <location>
        <begin position="25"/>
        <end position="128"/>
    </location>
</feature>
<organism evidence="3 4">
    <name type="scientific">Cajanus cajan</name>
    <name type="common">Pigeon pea</name>
    <name type="synonym">Cajanus indicus</name>
    <dbReference type="NCBI Taxonomy" id="3821"/>
    <lineage>
        <taxon>Eukaryota</taxon>
        <taxon>Viridiplantae</taxon>
        <taxon>Streptophyta</taxon>
        <taxon>Embryophyta</taxon>
        <taxon>Tracheophyta</taxon>
        <taxon>Spermatophyta</taxon>
        <taxon>Magnoliopsida</taxon>
        <taxon>eudicotyledons</taxon>
        <taxon>Gunneridae</taxon>
        <taxon>Pentapetalae</taxon>
        <taxon>rosids</taxon>
        <taxon>fabids</taxon>
        <taxon>Fabales</taxon>
        <taxon>Fabaceae</taxon>
        <taxon>Papilionoideae</taxon>
        <taxon>50 kb inversion clade</taxon>
        <taxon>NPAAA clade</taxon>
        <taxon>indigoferoid/millettioid clade</taxon>
        <taxon>Phaseoleae</taxon>
        <taxon>Cajanus</taxon>
    </lineage>
</organism>
<dbReference type="EMBL" id="KQ483597">
    <property type="protein sequence ID" value="KYP45239.1"/>
    <property type="molecule type" value="Genomic_DNA"/>
</dbReference>
<keyword evidence="4" id="KW-1185">Reference proteome</keyword>
<dbReference type="SUPFAM" id="SSF48264">
    <property type="entry name" value="Cytochrome P450"/>
    <property type="match status" value="1"/>
</dbReference>
<dbReference type="InterPro" id="IPR036396">
    <property type="entry name" value="Cyt_P450_sf"/>
</dbReference>
<dbReference type="GO" id="GO:0020037">
    <property type="term" value="F:heme binding"/>
    <property type="evidence" value="ECO:0007669"/>
    <property type="project" value="InterPro"/>
</dbReference>
<dbReference type="InterPro" id="IPR050154">
    <property type="entry name" value="UbiB_kinase"/>
</dbReference>
<dbReference type="InterPro" id="IPR011009">
    <property type="entry name" value="Kinase-like_dom_sf"/>
</dbReference>
<dbReference type="GO" id="GO:0046467">
    <property type="term" value="P:membrane lipid biosynthetic process"/>
    <property type="evidence" value="ECO:0007669"/>
    <property type="project" value="TreeGrafter"/>
</dbReference>
<dbReference type="GO" id="GO:1901031">
    <property type="term" value="P:regulation of response to reactive oxygen species"/>
    <property type="evidence" value="ECO:0007669"/>
    <property type="project" value="TreeGrafter"/>
</dbReference>
<reference evidence="3" key="1">
    <citation type="journal article" date="2012" name="Nat. Biotechnol.">
        <title>Draft genome sequence of pigeonpea (Cajanus cajan), an orphan legume crop of resource-poor farmers.</title>
        <authorList>
            <person name="Varshney R.K."/>
            <person name="Chen W."/>
            <person name="Li Y."/>
            <person name="Bharti A.K."/>
            <person name="Saxena R.K."/>
            <person name="Schlueter J.A."/>
            <person name="Donoghue M.T."/>
            <person name="Azam S."/>
            <person name="Fan G."/>
            <person name="Whaley A.M."/>
            <person name="Farmer A.D."/>
            <person name="Sheridan J."/>
            <person name="Iwata A."/>
            <person name="Tuteja R."/>
            <person name="Penmetsa R.V."/>
            <person name="Wu W."/>
            <person name="Upadhyaya H.D."/>
            <person name="Yang S.P."/>
            <person name="Shah T."/>
            <person name="Saxena K.B."/>
            <person name="Michael T."/>
            <person name="McCombie W.R."/>
            <person name="Yang B."/>
            <person name="Zhang G."/>
            <person name="Yang H."/>
            <person name="Wang J."/>
            <person name="Spillane C."/>
            <person name="Cook D.R."/>
            <person name="May G.D."/>
            <person name="Xu X."/>
            <person name="Jackson S.A."/>
        </authorList>
    </citation>
    <scope>NUCLEOTIDE SEQUENCE [LARGE SCALE GENOMIC DNA]</scope>
</reference>
<evidence type="ECO:0000259" key="2">
    <source>
        <dbReference type="Pfam" id="PF03109"/>
    </source>
</evidence>
<dbReference type="PANTHER" id="PTHR10566">
    <property type="entry name" value="CHAPERONE-ACTIVITY OF BC1 COMPLEX CABC1 -RELATED"/>
    <property type="match status" value="1"/>
</dbReference>
<evidence type="ECO:0000313" key="4">
    <source>
        <dbReference type="Proteomes" id="UP000075243"/>
    </source>
</evidence>
<dbReference type="Pfam" id="PF03109">
    <property type="entry name" value="ABC1"/>
    <property type="match status" value="1"/>
</dbReference>
<dbReference type="SUPFAM" id="SSF56112">
    <property type="entry name" value="Protein kinase-like (PK-like)"/>
    <property type="match status" value="1"/>
</dbReference>
<dbReference type="STRING" id="3821.A0A151RRV9"/>
<protein>
    <submittedName>
        <fullName evidence="3">Uncharacterized protein sll1770 family</fullName>
    </submittedName>
</protein>
<dbReference type="AlphaFoldDB" id="A0A151RRV9"/>
<gene>
    <name evidence="3" type="ORF">KK1_033254</name>
</gene>
<dbReference type="PANTHER" id="PTHR10566:SF127">
    <property type="entry name" value="ABC TRANSPORTER-LIKE PROTEIN"/>
    <property type="match status" value="1"/>
</dbReference>
<name>A0A151RRV9_CAJCA</name>
<dbReference type="GO" id="GO:0016020">
    <property type="term" value="C:membrane"/>
    <property type="evidence" value="ECO:0007669"/>
    <property type="project" value="GOC"/>
</dbReference>
<dbReference type="GO" id="GO:0016705">
    <property type="term" value="F:oxidoreductase activity, acting on paired donors, with incorporation or reduction of molecular oxygen"/>
    <property type="evidence" value="ECO:0007669"/>
    <property type="project" value="InterPro"/>
</dbReference>
<accession>A0A151RRV9</accession>
<dbReference type="Gramene" id="C.cajan_32104.t">
    <property type="protein sequence ID" value="C.cajan_32104.t"/>
    <property type="gene ID" value="C.cajan_32104"/>
</dbReference>
<sequence length="129" mass="14582">MDLRGRDFQLIPFGSGRRICLGMQLALTMILTMEYVPGIKINKIQALDQLGVDRKKLGRYAVESYLEQILSHGFFHADPHPGNIAVDDVNGGRLIFYDFGMMGSISQNIREGLLEAFYGIYEKNPEKVK</sequence>
<dbReference type="Proteomes" id="UP000075243">
    <property type="component" value="Unassembled WGS sequence"/>
</dbReference>
<proteinExistence type="inferred from homology"/>
<dbReference type="InterPro" id="IPR004147">
    <property type="entry name" value="ABC1_dom"/>
</dbReference>
<dbReference type="GO" id="GO:0004497">
    <property type="term" value="F:monooxygenase activity"/>
    <property type="evidence" value="ECO:0007669"/>
    <property type="project" value="UniProtKB-KW"/>
</dbReference>
<dbReference type="PROSITE" id="PS00086">
    <property type="entry name" value="CYTOCHROME_P450"/>
    <property type="match status" value="1"/>
</dbReference>
<evidence type="ECO:0000313" key="3">
    <source>
        <dbReference type="EMBL" id="KYP45239.1"/>
    </source>
</evidence>
<dbReference type="GO" id="GO:0005506">
    <property type="term" value="F:iron ion binding"/>
    <property type="evidence" value="ECO:0007669"/>
    <property type="project" value="InterPro"/>
</dbReference>